<name>A0AA36HT30_9DINO</name>
<feature type="repeat" description="PPR" evidence="2">
    <location>
        <begin position="137"/>
        <end position="171"/>
    </location>
</feature>
<organism evidence="4 5">
    <name type="scientific">Effrenium voratum</name>
    <dbReference type="NCBI Taxonomy" id="2562239"/>
    <lineage>
        <taxon>Eukaryota</taxon>
        <taxon>Sar</taxon>
        <taxon>Alveolata</taxon>
        <taxon>Dinophyceae</taxon>
        <taxon>Suessiales</taxon>
        <taxon>Symbiodiniaceae</taxon>
        <taxon>Effrenium</taxon>
    </lineage>
</organism>
<dbReference type="InterPro" id="IPR051240">
    <property type="entry name" value="Mito_RNA-Proc/Resp"/>
</dbReference>
<feature type="repeat" description="PPR" evidence="2">
    <location>
        <begin position="207"/>
        <end position="241"/>
    </location>
</feature>
<dbReference type="Proteomes" id="UP001178507">
    <property type="component" value="Unassembled WGS sequence"/>
</dbReference>
<proteinExistence type="predicted"/>
<dbReference type="InterPro" id="IPR011990">
    <property type="entry name" value="TPR-like_helical_dom_sf"/>
</dbReference>
<accession>A0AA36HT30</accession>
<evidence type="ECO:0000256" key="1">
    <source>
        <dbReference type="ARBA" id="ARBA00022737"/>
    </source>
</evidence>
<evidence type="ECO:0000259" key="3">
    <source>
        <dbReference type="Pfam" id="PF17177"/>
    </source>
</evidence>
<dbReference type="EMBL" id="CAUJNA010000225">
    <property type="protein sequence ID" value="CAJ1373989.1"/>
    <property type="molecule type" value="Genomic_DNA"/>
</dbReference>
<comment type="caution">
    <text evidence="4">The sequence shown here is derived from an EMBL/GenBank/DDBJ whole genome shotgun (WGS) entry which is preliminary data.</text>
</comment>
<reference evidence="4" key="1">
    <citation type="submission" date="2023-08" db="EMBL/GenBank/DDBJ databases">
        <authorList>
            <person name="Chen Y."/>
            <person name="Shah S."/>
            <person name="Dougan E. K."/>
            <person name="Thang M."/>
            <person name="Chan C."/>
        </authorList>
    </citation>
    <scope>NUCLEOTIDE SEQUENCE</scope>
</reference>
<feature type="repeat" description="PPR" evidence="2">
    <location>
        <begin position="312"/>
        <end position="346"/>
    </location>
</feature>
<feature type="repeat" description="PPR" evidence="2">
    <location>
        <begin position="242"/>
        <end position="276"/>
    </location>
</feature>
<dbReference type="GO" id="GO:0003729">
    <property type="term" value="F:mRNA binding"/>
    <property type="evidence" value="ECO:0007669"/>
    <property type="project" value="TreeGrafter"/>
</dbReference>
<evidence type="ECO:0000313" key="5">
    <source>
        <dbReference type="Proteomes" id="UP001178507"/>
    </source>
</evidence>
<evidence type="ECO:0000256" key="2">
    <source>
        <dbReference type="PROSITE-ProRule" id="PRU00708"/>
    </source>
</evidence>
<keyword evidence="1" id="KW-0677">Repeat</keyword>
<dbReference type="Gene3D" id="1.25.40.10">
    <property type="entry name" value="Tetratricopeptide repeat domain"/>
    <property type="match status" value="2"/>
</dbReference>
<protein>
    <recommendedName>
        <fullName evidence="3">PROP1-like PPR domain-containing protein</fullName>
    </recommendedName>
</protein>
<evidence type="ECO:0000313" key="4">
    <source>
        <dbReference type="EMBL" id="CAJ1373989.1"/>
    </source>
</evidence>
<dbReference type="InterPro" id="IPR033443">
    <property type="entry name" value="PROP1-like_PPR_dom"/>
</dbReference>
<dbReference type="PANTHER" id="PTHR47933:SF11">
    <property type="entry name" value="PENTATRICOPEPTIDE REPEAT-CONTAINING PROTEIN 2"/>
    <property type="match status" value="1"/>
</dbReference>
<feature type="repeat" description="PPR" evidence="2">
    <location>
        <begin position="347"/>
        <end position="381"/>
    </location>
</feature>
<keyword evidence="5" id="KW-1185">Reference proteome</keyword>
<dbReference type="PANTHER" id="PTHR47933">
    <property type="entry name" value="PENTATRICOPEPTIDE REPEAT-CONTAINING PROTEIN 1, MITOCHONDRIAL"/>
    <property type="match status" value="1"/>
</dbReference>
<dbReference type="Pfam" id="PF13041">
    <property type="entry name" value="PPR_2"/>
    <property type="match status" value="2"/>
</dbReference>
<feature type="domain" description="PROP1-like PPR" evidence="3">
    <location>
        <begin position="185"/>
        <end position="274"/>
    </location>
</feature>
<dbReference type="PROSITE" id="PS51375">
    <property type="entry name" value="PPR"/>
    <property type="match status" value="6"/>
</dbReference>
<dbReference type="SUPFAM" id="SSF81901">
    <property type="entry name" value="HCP-like"/>
    <property type="match status" value="1"/>
</dbReference>
<dbReference type="NCBIfam" id="TIGR00756">
    <property type="entry name" value="PPR"/>
    <property type="match status" value="7"/>
</dbReference>
<dbReference type="InterPro" id="IPR002885">
    <property type="entry name" value="PPR_rpt"/>
</dbReference>
<dbReference type="AlphaFoldDB" id="A0AA36HT30"/>
<sequence>MCLPEPWSREIKECQAFRPVLAKYRRKRHAPGAGLRCALRQLTLRQGSFFRCGCFKAGNRSGQVSQLEDLMRRRGVDQAWDALDEMMRAGLPSDRFTVSRMLMRTLADGRKNWDAAKINRSVALVEQFVQQQPQEADEVLFNAMLDTHSRTKDIARLEATYQRMQDLGVEPSHVTLGILVKAYGQVCDIKKVLQLWNEMKEQRTQANAVTYGCMINACVKCSQTEKALQIFRDMQKHHKQSNTILYTTLIKGCGNEKDLNSAVMLFREMKDEGVPYNTIAYNSIIDVCIKCSEVVKAEEFFQEMSDGTVQPDLITYSTLLKGYCQVGDLDKALQVAATIKGCGMQCDELVYNTLMDGCVKANDLSAGVGLFAEMASAGMKPSSITHSIFLRLYQRNGYKGNAMDAVAQLYQHHGLEKPSGTVEKASKAAARISVIKAARTVPVLVPVLLMALQAYVNSCWWNDKS</sequence>
<gene>
    <name evidence="4" type="ORF">EVOR1521_LOCUS3661</name>
</gene>
<dbReference type="Pfam" id="PF17177">
    <property type="entry name" value="PPR_long"/>
    <property type="match status" value="1"/>
</dbReference>
<feature type="repeat" description="PPR" evidence="2">
    <location>
        <begin position="277"/>
        <end position="311"/>
    </location>
</feature>